<accession>U9TI32</accession>
<dbReference type="InterPro" id="IPR011009">
    <property type="entry name" value="Kinase-like_dom_sf"/>
</dbReference>
<dbReference type="GO" id="GO:0004674">
    <property type="term" value="F:protein serine/threonine kinase activity"/>
    <property type="evidence" value="ECO:0007669"/>
    <property type="project" value="TreeGrafter"/>
</dbReference>
<dbReference type="GO" id="GO:0005524">
    <property type="term" value="F:ATP binding"/>
    <property type="evidence" value="ECO:0007669"/>
    <property type="project" value="InterPro"/>
</dbReference>
<dbReference type="PROSITE" id="PS50011">
    <property type="entry name" value="PROTEIN_KINASE_DOM"/>
    <property type="match status" value="1"/>
</dbReference>
<evidence type="ECO:0000259" key="1">
    <source>
        <dbReference type="PROSITE" id="PS50011"/>
    </source>
</evidence>
<dbReference type="InterPro" id="IPR000719">
    <property type="entry name" value="Prot_kinase_dom"/>
</dbReference>
<name>U9TI32_RHIID</name>
<dbReference type="SUPFAM" id="SSF56112">
    <property type="entry name" value="Protein kinase-like (PK-like)"/>
    <property type="match status" value="1"/>
</dbReference>
<dbReference type="eggNOG" id="ENOG502QSBF">
    <property type="taxonomic scope" value="Eukaryota"/>
</dbReference>
<proteinExistence type="predicted"/>
<evidence type="ECO:0000313" key="2">
    <source>
        <dbReference type="EMBL" id="ESA07805.1"/>
    </source>
</evidence>
<sequence>LDVNQKYSFVLEYADSGTLNTYLNEYFSELDWNDKYHLASQLASAIEFLHEEDIIHRDLHGNNILIHQKNIKVADFGLSKKIVEASSASKVLGVIPYVDPKSFDDKEKYKLNKKSDVYSIGVLLWQISSGHKPFREVNYGPSLMLSILNGKREEIINGTPVEYCNLYTGNNYII</sequence>
<feature type="domain" description="Protein kinase" evidence="1">
    <location>
        <begin position="1"/>
        <end position="174"/>
    </location>
</feature>
<dbReference type="EMBL" id="KI289905">
    <property type="protein sequence ID" value="ESA07805.1"/>
    <property type="molecule type" value="Genomic_DNA"/>
</dbReference>
<dbReference type="InterPro" id="IPR051681">
    <property type="entry name" value="Ser/Thr_Kinases-Pseudokinases"/>
</dbReference>
<dbReference type="HOGENOM" id="CLU_000288_7_0_1"/>
<dbReference type="PANTHER" id="PTHR44329">
    <property type="entry name" value="SERINE/THREONINE-PROTEIN KINASE TNNI3K-RELATED"/>
    <property type="match status" value="1"/>
</dbReference>
<protein>
    <recommendedName>
        <fullName evidence="1">Protein kinase domain-containing protein</fullName>
    </recommendedName>
</protein>
<gene>
    <name evidence="2" type="ORF">GLOINDRAFT_65996</name>
</gene>
<dbReference type="Pfam" id="PF07714">
    <property type="entry name" value="PK_Tyr_Ser-Thr"/>
    <property type="match status" value="1"/>
</dbReference>
<dbReference type="PRINTS" id="PR00109">
    <property type="entry name" value="TYRKINASE"/>
</dbReference>
<dbReference type="InterPro" id="IPR001245">
    <property type="entry name" value="Ser-Thr/Tyr_kinase_cat_dom"/>
</dbReference>
<reference evidence="2" key="1">
    <citation type="submission" date="2013-07" db="EMBL/GenBank/DDBJ databases">
        <title>The genome of an arbuscular mycorrhizal fungus provides insights into the evolution of the oldest plant symbiosis.</title>
        <authorList>
            <consortium name="DOE Joint Genome Institute"/>
            <person name="Tisserant E."/>
            <person name="Malbreil M."/>
            <person name="Kuo A."/>
            <person name="Kohler A."/>
            <person name="Symeonidi A."/>
            <person name="Balestrini R."/>
            <person name="Charron P."/>
            <person name="Duensing N."/>
            <person name="Frei-dit-Frey N."/>
            <person name="Gianinazzi-Pearson V."/>
            <person name="Gilbert B."/>
            <person name="Handa Y."/>
            <person name="Hijri M."/>
            <person name="Kaul R."/>
            <person name="Kawaguchi M."/>
            <person name="Krajinski F."/>
            <person name="Lammers P."/>
            <person name="Lapierre D."/>
            <person name="Masclaux F.G."/>
            <person name="Murat C."/>
            <person name="Morin E."/>
            <person name="Ndikumana S."/>
            <person name="Pagni M."/>
            <person name="Petitpierre D."/>
            <person name="Requena N."/>
            <person name="Rosikiewicz P."/>
            <person name="Riley R."/>
            <person name="Saito K."/>
            <person name="San Clemente H."/>
            <person name="Shapiro H."/>
            <person name="van Tuinen D."/>
            <person name="Becard G."/>
            <person name="Bonfante P."/>
            <person name="Paszkowski U."/>
            <person name="Shachar-Hill Y."/>
            <person name="Young J.P."/>
            <person name="Sanders I.R."/>
            <person name="Henrissat B."/>
            <person name="Rensing S.A."/>
            <person name="Grigoriev I.V."/>
            <person name="Corradi N."/>
            <person name="Roux C."/>
            <person name="Martin F."/>
        </authorList>
    </citation>
    <scope>NUCLEOTIDE SEQUENCE</scope>
    <source>
        <strain evidence="2">DAOM 197198</strain>
    </source>
</reference>
<dbReference type="PANTHER" id="PTHR44329:SF6">
    <property type="entry name" value="RECEPTOR-INTERACTING SERINE_THREONINE-PROTEIN KINASE 1"/>
    <property type="match status" value="1"/>
</dbReference>
<dbReference type="Gene3D" id="1.10.510.10">
    <property type="entry name" value="Transferase(Phosphotransferase) domain 1"/>
    <property type="match status" value="1"/>
</dbReference>
<dbReference type="AlphaFoldDB" id="U9TI32"/>
<feature type="non-terminal residue" evidence="2">
    <location>
        <position position="1"/>
    </location>
</feature>
<organism evidence="2">
    <name type="scientific">Rhizophagus irregularis (strain DAOM 181602 / DAOM 197198 / MUCL 43194)</name>
    <name type="common">Arbuscular mycorrhizal fungus</name>
    <name type="synonym">Glomus intraradices</name>
    <dbReference type="NCBI Taxonomy" id="747089"/>
    <lineage>
        <taxon>Eukaryota</taxon>
        <taxon>Fungi</taxon>
        <taxon>Fungi incertae sedis</taxon>
        <taxon>Mucoromycota</taxon>
        <taxon>Glomeromycotina</taxon>
        <taxon>Glomeromycetes</taxon>
        <taxon>Glomerales</taxon>
        <taxon>Glomeraceae</taxon>
        <taxon>Rhizophagus</taxon>
    </lineage>
</organism>